<dbReference type="GO" id="GO:0012505">
    <property type="term" value="C:endomembrane system"/>
    <property type="evidence" value="ECO:0007669"/>
    <property type="project" value="UniProtKB-SubCell"/>
</dbReference>
<keyword evidence="3 5" id="KW-1133">Transmembrane helix</keyword>
<dbReference type="NCBIfam" id="TIGR01770">
    <property type="entry name" value="NDH_I_N"/>
    <property type="match status" value="1"/>
</dbReference>
<dbReference type="GO" id="GO:0005886">
    <property type="term" value="C:plasma membrane"/>
    <property type="evidence" value="ECO:0007669"/>
    <property type="project" value="UniProtKB-SubCell"/>
</dbReference>
<dbReference type="GO" id="GO:0050136">
    <property type="term" value="F:NADH dehydrogenase (quinone) (non-electrogenic) activity"/>
    <property type="evidence" value="ECO:0007669"/>
    <property type="project" value="UniProtKB-UniRule"/>
</dbReference>
<dbReference type="InterPro" id="IPR010096">
    <property type="entry name" value="NADH-Q_OxRdtase_suN/2"/>
</dbReference>
<dbReference type="STRING" id="502025.Hoch_1930"/>
<feature type="transmembrane region" description="Helical" evidence="5">
    <location>
        <begin position="388"/>
        <end position="407"/>
    </location>
</feature>
<comment type="subcellular location">
    <subcellularLocation>
        <location evidence="5">Cell inner membrane</location>
        <topology evidence="5">Multi-pass membrane protein</topology>
    </subcellularLocation>
    <subcellularLocation>
        <location evidence="1">Endomembrane system</location>
        <topology evidence="1">Multi-pass membrane protein</topology>
    </subcellularLocation>
    <subcellularLocation>
        <location evidence="6">Membrane</location>
        <topology evidence="6">Multi-pass membrane protein</topology>
    </subcellularLocation>
</comment>
<keyword evidence="2 5" id="KW-0812">Transmembrane</keyword>
<accession>D0LZ07</accession>
<feature type="transmembrane region" description="Helical" evidence="5">
    <location>
        <begin position="82"/>
        <end position="101"/>
    </location>
</feature>
<dbReference type="EMBL" id="CP001804">
    <property type="protein sequence ID" value="ACY14477.1"/>
    <property type="molecule type" value="Genomic_DNA"/>
</dbReference>
<dbReference type="GO" id="GO:0042773">
    <property type="term" value="P:ATP synthesis coupled electron transport"/>
    <property type="evidence" value="ECO:0007669"/>
    <property type="project" value="InterPro"/>
</dbReference>
<evidence type="ECO:0000259" key="7">
    <source>
        <dbReference type="Pfam" id="PF00361"/>
    </source>
</evidence>
<dbReference type="HOGENOM" id="CLU_007100_1_3_7"/>
<dbReference type="Pfam" id="PF00361">
    <property type="entry name" value="Proton_antipo_M"/>
    <property type="match status" value="1"/>
</dbReference>
<evidence type="ECO:0000256" key="5">
    <source>
        <dbReference type="HAMAP-Rule" id="MF_00445"/>
    </source>
</evidence>
<name>D0LZ07_HALO1</name>
<keyword evidence="5" id="KW-0997">Cell inner membrane</keyword>
<comment type="subunit">
    <text evidence="5">NDH-1 is composed of 14 different subunits. Subunits NuoA, H, J, K, L, M, N constitute the membrane sector of the complex.</text>
</comment>
<keyword evidence="5" id="KW-0874">Quinone</keyword>
<feature type="transmembrane region" description="Helical" evidence="5">
    <location>
        <begin position="280"/>
        <end position="300"/>
    </location>
</feature>
<organism evidence="8 9">
    <name type="scientific">Haliangium ochraceum (strain DSM 14365 / JCM 11303 / SMP-2)</name>
    <dbReference type="NCBI Taxonomy" id="502025"/>
    <lineage>
        <taxon>Bacteria</taxon>
        <taxon>Pseudomonadati</taxon>
        <taxon>Myxococcota</taxon>
        <taxon>Polyangia</taxon>
        <taxon>Haliangiales</taxon>
        <taxon>Kofleriaceae</taxon>
        <taxon>Haliangium</taxon>
    </lineage>
</organism>
<evidence type="ECO:0000256" key="1">
    <source>
        <dbReference type="ARBA" id="ARBA00004127"/>
    </source>
</evidence>
<dbReference type="Proteomes" id="UP000001880">
    <property type="component" value="Chromosome"/>
</dbReference>
<dbReference type="KEGG" id="hoh:Hoch_1930"/>
<feature type="transmembrane region" description="Helical" evidence="5">
    <location>
        <begin position="247"/>
        <end position="268"/>
    </location>
</feature>
<keyword evidence="5" id="KW-1003">Cell membrane</keyword>
<keyword evidence="4 5" id="KW-0472">Membrane</keyword>
<keyword evidence="9" id="KW-1185">Reference proteome</keyword>
<feature type="transmembrane region" description="Helical" evidence="5">
    <location>
        <begin position="12"/>
        <end position="33"/>
    </location>
</feature>
<reference evidence="8 9" key="1">
    <citation type="journal article" date="2010" name="Stand. Genomic Sci.">
        <title>Complete genome sequence of Haliangium ochraceum type strain (SMP-2).</title>
        <authorList>
            <consortium name="US DOE Joint Genome Institute (JGI-PGF)"/>
            <person name="Ivanova N."/>
            <person name="Daum C."/>
            <person name="Lang E."/>
            <person name="Abt B."/>
            <person name="Kopitz M."/>
            <person name="Saunders E."/>
            <person name="Lapidus A."/>
            <person name="Lucas S."/>
            <person name="Glavina Del Rio T."/>
            <person name="Nolan M."/>
            <person name="Tice H."/>
            <person name="Copeland A."/>
            <person name="Cheng J.F."/>
            <person name="Chen F."/>
            <person name="Bruce D."/>
            <person name="Goodwin L."/>
            <person name="Pitluck S."/>
            <person name="Mavromatis K."/>
            <person name="Pati A."/>
            <person name="Mikhailova N."/>
            <person name="Chen A."/>
            <person name="Palaniappan K."/>
            <person name="Land M."/>
            <person name="Hauser L."/>
            <person name="Chang Y.J."/>
            <person name="Jeffries C.D."/>
            <person name="Detter J.C."/>
            <person name="Brettin T."/>
            <person name="Rohde M."/>
            <person name="Goker M."/>
            <person name="Bristow J."/>
            <person name="Markowitz V."/>
            <person name="Eisen J.A."/>
            <person name="Hugenholtz P."/>
            <person name="Kyrpides N.C."/>
            <person name="Klenk H.P."/>
        </authorList>
    </citation>
    <scope>NUCLEOTIDE SEQUENCE [LARGE SCALE GENOMIC DNA]</scope>
    <source>
        <strain evidence="9">DSM 14365 / CIP 107738 / JCM 11303 / AJ 13395 / SMP-2</strain>
    </source>
</reference>
<dbReference type="HAMAP" id="MF_00445">
    <property type="entry name" value="NDH1_NuoN_1"/>
    <property type="match status" value="1"/>
</dbReference>
<feature type="domain" description="NADH:quinone oxidoreductase/Mrp antiporter transmembrane" evidence="7">
    <location>
        <begin position="132"/>
        <end position="434"/>
    </location>
</feature>
<proteinExistence type="inferred from homology"/>
<feature type="transmembrane region" description="Helical" evidence="5">
    <location>
        <begin position="169"/>
        <end position="191"/>
    </location>
</feature>
<dbReference type="GO" id="GO:0048038">
    <property type="term" value="F:quinone binding"/>
    <property type="evidence" value="ECO:0007669"/>
    <property type="project" value="UniProtKB-KW"/>
</dbReference>
<comment type="catalytic activity">
    <reaction evidence="5">
        <text>a quinone + NADH + 5 H(+)(in) = a quinol + NAD(+) + 4 H(+)(out)</text>
        <dbReference type="Rhea" id="RHEA:57888"/>
        <dbReference type="ChEBI" id="CHEBI:15378"/>
        <dbReference type="ChEBI" id="CHEBI:24646"/>
        <dbReference type="ChEBI" id="CHEBI:57540"/>
        <dbReference type="ChEBI" id="CHEBI:57945"/>
        <dbReference type="ChEBI" id="CHEBI:132124"/>
    </reaction>
</comment>
<keyword evidence="5" id="KW-1278">Translocase</keyword>
<dbReference type="EC" id="7.1.1.-" evidence="5"/>
<evidence type="ECO:0000256" key="4">
    <source>
        <dbReference type="ARBA" id="ARBA00023136"/>
    </source>
</evidence>
<keyword evidence="5" id="KW-0813">Transport</keyword>
<feature type="transmembrane region" description="Helical" evidence="5">
    <location>
        <begin position="467"/>
        <end position="491"/>
    </location>
</feature>
<dbReference type="RefSeq" id="WP_012827085.1">
    <property type="nucleotide sequence ID" value="NC_013440.1"/>
</dbReference>
<feature type="transmembrane region" description="Helical" evidence="5">
    <location>
        <begin position="427"/>
        <end position="446"/>
    </location>
</feature>
<feature type="transmembrane region" description="Helical" evidence="5">
    <location>
        <begin position="211"/>
        <end position="235"/>
    </location>
</feature>
<sequence>MSDQFSLVDLAYLTPFFILAVTAMLLCLAEAFMRTTAAQARLMGLAVAGCVLAAGAAIVLYRSIEPGSARPLFYGMLRADRFGYFFVALSSLLTAGTALSSPRHQEAHGWSEGAVYGVMLLATSGMAVMAMAGDMAAIFLGVETMSLAVYVLTALRRGSLRSSEAAMKYFLMGAFATGFLLYGMALIYGATGATNLAAIELALAEGSSPGLLVTGIFLLIIALGFKVAAVPFHMWAPDAYEGAPTPITGFMAAAVKASAFAVVLRLFGDVFATEDLAFGRMGWASPMVVLAALSMTIGNLAALRQENIKRMLAYSSVSHAGFLLVGVVATGLSAPEFAEEARTGVLYYLMAYGVTTIGGFAVASWIGSRGRERVLVDDWAGLASQHPGAALAMTIFMLSLGGIPPTAGFLGKFYVLKAAMNVTDHQLLWLVVLGAINAAVSIYYYLRVVMAMYFRDAIDEFKPLGGGAYMFVMAVCAIFVLEMGLLPGMWLSAAGVN</sequence>
<evidence type="ECO:0000313" key="9">
    <source>
        <dbReference type="Proteomes" id="UP000001880"/>
    </source>
</evidence>
<evidence type="ECO:0000256" key="2">
    <source>
        <dbReference type="ARBA" id="ARBA00022692"/>
    </source>
</evidence>
<protein>
    <recommendedName>
        <fullName evidence="5">NADH-quinone oxidoreductase subunit N</fullName>
        <ecNumber evidence="5">7.1.1.-</ecNumber>
    </recommendedName>
    <alternativeName>
        <fullName evidence="5">NADH dehydrogenase I subunit N</fullName>
    </alternativeName>
    <alternativeName>
        <fullName evidence="5">NDH-1 subunit N</fullName>
    </alternativeName>
</protein>
<feature type="transmembrane region" description="Helical" evidence="5">
    <location>
        <begin position="345"/>
        <end position="367"/>
    </location>
</feature>
<feature type="transmembrane region" description="Helical" evidence="5">
    <location>
        <begin position="312"/>
        <end position="333"/>
    </location>
</feature>
<gene>
    <name evidence="5" type="primary">nuoN</name>
    <name evidence="8" type="ordered locus">Hoch_1930</name>
</gene>
<feature type="transmembrane region" description="Helical" evidence="5">
    <location>
        <begin position="113"/>
        <end position="132"/>
    </location>
</feature>
<evidence type="ECO:0000313" key="8">
    <source>
        <dbReference type="EMBL" id="ACY14477.1"/>
    </source>
</evidence>
<dbReference type="AlphaFoldDB" id="D0LZ07"/>
<keyword evidence="5" id="KW-0830">Ubiquinone</keyword>
<comment type="similarity">
    <text evidence="5">Belongs to the complex I subunit 2 family.</text>
</comment>
<comment type="function">
    <text evidence="5">NDH-1 shuttles electrons from NADH, via FMN and iron-sulfur (Fe-S) centers, to quinones in the respiratory chain. The immediate electron acceptor for the enzyme in this species is believed to be ubiquinone. Couples the redox reaction to proton translocation (for every two electrons transferred, four hydrogen ions are translocated across the cytoplasmic membrane), and thus conserves the redox energy in a proton gradient.</text>
</comment>
<feature type="transmembrane region" description="Helical" evidence="5">
    <location>
        <begin position="42"/>
        <end position="62"/>
    </location>
</feature>
<feature type="transmembrane region" description="Helical" evidence="5">
    <location>
        <begin position="138"/>
        <end position="157"/>
    </location>
</feature>
<dbReference type="eggNOG" id="COG1007">
    <property type="taxonomic scope" value="Bacteria"/>
</dbReference>
<evidence type="ECO:0000256" key="6">
    <source>
        <dbReference type="RuleBase" id="RU000320"/>
    </source>
</evidence>
<evidence type="ECO:0000256" key="3">
    <source>
        <dbReference type="ARBA" id="ARBA00022989"/>
    </source>
</evidence>
<dbReference type="OrthoDB" id="9805769at2"/>
<keyword evidence="5" id="KW-0520">NAD</keyword>
<dbReference type="GO" id="GO:0008137">
    <property type="term" value="F:NADH dehydrogenase (ubiquinone) activity"/>
    <property type="evidence" value="ECO:0007669"/>
    <property type="project" value="InterPro"/>
</dbReference>
<dbReference type="PANTHER" id="PTHR22773">
    <property type="entry name" value="NADH DEHYDROGENASE"/>
    <property type="match status" value="1"/>
</dbReference>
<dbReference type="InterPro" id="IPR001750">
    <property type="entry name" value="ND/Mrp_TM"/>
</dbReference>